<dbReference type="EMBL" id="AP019376">
    <property type="protein sequence ID" value="BBH87493.1"/>
    <property type="molecule type" value="Genomic_DNA"/>
</dbReference>
<reference evidence="2" key="1">
    <citation type="submission" date="2018-12" db="EMBL/GenBank/DDBJ databases">
        <title>Novel natural products biosynthetic potential of the class Ktedonobacteria.</title>
        <authorList>
            <person name="Zheng Y."/>
            <person name="Saitou A."/>
            <person name="Wang C.M."/>
            <person name="Toyoda A."/>
            <person name="Minakuchi Y."/>
            <person name="Sekiguchi Y."/>
            <person name="Ueda K."/>
            <person name="Takano H."/>
            <person name="Sakai Y."/>
            <person name="Yokota A."/>
            <person name="Yabe S."/>
        </authorList>
    </citation>
    <scope>NUCLEOTIDE SEQUENCE</scope>
    <source>
        <strain evidence="2">COM3</strain>
    </source>
</reference>
<dbReference type="AlphaFoldDB" id="A0A455SGA4"/>
<feature type="compositionally biased region" description="Polar residues" evidence="1">
    <location>
        <begin position="103"/>
        <end position="113"/>
    </location>
</feature>
<feature type="region of interest" description="Disordered" evidence="1">
    <location>
        <begin position="161"/>
        <end position="192"/>
    </location>
</feature>
<organism evidence="2">
    <name type="scientific">Thermosporothrix sp. COM3</name>
    <dbReference type="NCBI Taxonomy" id="2490863"/>
    <lineage>
        <taxon>Bacteria</taxon>
        <taxon>Bacillati</taxon>
        <taxon>Chloroflexota</taxon>
        <taxon>Ktedonobacteria</taxon>
        <taxon>Ktedonobacterales</taxon>
        <taxon>Thermosporotrichaceae</taxon>
        <taxon>Thermosporothrix</taxon>
    </lineage>
</organism>
<evidence type="ECO:0000313" key="2">
    <source>
        <dbReference type="EMBL" id="BBH87493.1"/>
    </source>
</evidence>
<feature type="region of interest" description="Disordered" evidence="1">
    <location>
        <begin position="1"/>
        <end position="147"/>
    </location>
</feature>
<feature type="compositionally biased region" description="Polar residues" evidence="1">
    <location>
        <begin position="44"/>
        <end position="53"/>
    </location>
</feature>
<feature type="compositionally biased region" description="Basic and acidic residues" evidence="1">
    <location>
        <begin position="76"/>
        <end position="102"/>
    </location>
</feature>
<sequence length="266" mass="28458">MRPPVFRAPTPMKAPMPAPKVATPRPHVGSTQKPAAKPDDLKRMSSSIINKNPFTLKPNAPEPSSASKAKPSLPPSKHDPKAVAKPDEKHDPKSTTKPDDLKQISSSIINKNPFTLKPNAPEPSPAPKAKPSLASRMKEPVSALPEHDKLGALLRADNPAALARERSSARTPRQPSLPKPEPKQPEQLHSTYGNVTINGSGNAVGSHNIVNNGTIIQQPGGGKVRNTSHSPLWIAYHTLHSLGENIVNIKKEEAMGAIRTAETAAH</sequence>
<name>A0A455SGA4_9CHLR</name>
<proteinExistence type="predicted"/>
<evidence type="ECO:0000256" key="1">
    <source>
        <dbReference type="SAM" id="MobiDB-lite"/>
    </source>
</evidence>
<protein>
    <submittedName>
        <fullName evidence="2">Uncharacterized protein</fullName>
    </submittedName>
</protein>
<accession>A0A455SGA4</accession>
<feature type="compositionally biased region" description="Low complexity" evidence="1">
    <location>
        <begin position="57"/>
        <end position="71"/>
    </location>
</feature>
<gene>
    <name evidence="2" type="ORF">KTC_22440</name>
</gene>